<accession>A0A1E4T105</accession>
<dbReference type="PANTHER" id="PTHR28075:SF1">
    <property type="entry name" value="DUF1748-DOMAIN-CONTAINING PROTEIN"/>
    <property type="match status" value="1"/>
</dbReference>
<dbReference type="AlphaFoldDB" id="A0A1E4T105"/>
<proteinExistence type="predicted"/>
<protein>
    <recommendedName>
        <fullName evidence="3">DUF1748-domain-containing protein</fullName>
    </recommendedName>
</protein>
<gene>
    <name evidence="1" type="ORF">CANARDRAFT_7547</name>
</gene>
<evidence type="ECO:0008006" key="3">
    <source>
        <dbReference type="Google" id="ProtNLM"/>
    </source>
</evidence>
<dbReference type="OrthoDB" id="16824at2759"/>
<dbReference type="Pfam" id="PF08520">
    <property type="entry name" value="Mitofissin"/>
    <property type="match status" value="1"/>
</dbReference>
<dbReference type="PANTHER" id="PTHR28075">
    <property type="entry name" value="CHROMOSOME 16, WHOLE GENOME SHOTGUN SEQUENCE"/>
    <property type="match status" value="1"/>
</dbReference>
<reference evidence="2" key="1">
    <citation type="submission" date="2016-04" db="EMBL/GenBank/DDBJ databases">
        <title>Comparative genomics of biotechnologically important yeasts.</title>
        <authorList>
            <consortium name="DOE Joint Genome Institute"/>
            <person name="Riley R."/>
            <person name="Haridas S."/>
            <person name="Wolfe K.H."/>
            <person name="Lopes M.R."/>
            <person name="Hittinger C.T."/>
            <person name="Goker M."/>
            <person name="Salamov A."/>
            <person name="Wisecaver J."/>
            <person name="Long T.M."/>
            <person name="Aerts A.L."/>
            <person name="Barry K."/>
            <person name="Choi C."/>
            <person name="Clum A."/>
            <person name="Coughlan A.Y."/>
            <person name="Deshpande S."/>
            <person name="Douglass A.P."/>
            <person name="Hanson S.J."/>
            <person name="Klenk H.-P."/>
            <person name="Labutti K."/>
            <person name="Lapidus A."/>
            <person name="Lindquist E."/>
            <person name="Lipzen A."/>
            <person name="Meier-Kolthoff J.P."/>
            <person name="Ohm R.A."/>
            <person name="Otillar R.P."/>
            <person name="Pangilinan J."/>
            <person name="Peng Y."/>
            <person name="Rokas A."/>
            <person name="Rosa C.A."/>
            <person name="Scheuner C."/>
            <person name="Sibirny A.A."/>
            <person name="Slot J.C."/>
            <person name="Stielow J.B."/>
            <person name="Sun H."/>
            <person name="Kurtzman C.P."/>
            <person name="Blackwell M."/>
            <person name="Grigoriev I.V."/>
            <person name="Jeffries T.W."/>
        </authorList>
    </citation>
    <scope>NUCLEOTIDE SEQUENCE [LARGE SCALE GENOMIC DNA]</scope>
    <source>
        <strain evidence="2">NRRL YB-2248</strain>
    </source>
</reference>
<sequence>MGLGRYFHYAVDLVMISMILAGIKKSTGLSLQVESLAHSSDSRSFLTKYLNFGESCLERIISLCRTSGMFKQRRIENSDDLRDAFKRGVNDLIDDTTRSSNGKR</sequence>
<dbReference type="InterPro" id="IPR013726">
    <property type="entry name" value="Mitofissin"/>
</dbReference>
<dbReference type="GO" id="GO:0005737">
    <property type="term" value="C:cytoplasm"/>
    <property type="evidence" value="ECO:0007669"/>
    <property type="project" value="TreeGrafter"/>
</dbReference>
<dbReference type="EMBL" id="KV453852">
    <property type="protein sequence ID" value="ODV85433.1"/>
    <property type="molecule type" value="Genomic_DNA"/>
</dbReference>
<evidence type="ECO:0000313" key="1">
    <source>
        <dbReference type="EMBL" id="ODV85433.1"/>
    </source>
</evidence>
<name>A0A1E4T105_9ASCO</name>
<organism evidence="1 2">
    <name type="scientific">[Candida] arabinofermentans NRRL YB-2248</name>
    <dbReference type="NCBI Taxonomy" id="983967"/>
    <lineage>
        <taxon>Eukaryota</taxon>
        <taxon>Fungi</taxon>
        <taxon>Dikarya</taxon>
        <taxon>Ascomycota</taxon>
        <taxon>Saccharomycotina</taxon>
        <taxon>Pichiomycetes</taxon>
        <taxon>Pichiales</taxon>
        <taxon>Pichiaceae</taxon>
        <taxon>Ogataea</taxon>
        <taxon>Ogataea/Candida clade</taxon>
    </lineage>
</organism>
<keyword evidence="2" id="KW-1185">Reference proteome</keyword>
<evidence type="ECO:0000313" key="2">
    <source>
        <dbReference type="Proteomes" id="UP000094801"/>
    </source>
</evidence>
<dbReference type="Proteomes" id="UP000094801">
    <property type="component" value="Unassembled WGS sequence"/>
</dbReference>
<dbReference type="STRING" id="983967.A0A1E4T105"/>